<keyword evidence="1" id="KW-0479">Metal-binding</keyword>
<sequence length="258" mass="29858">MILHLSDLHFGTERPECLEAIQQFCRDHALEAVVVSGDLTQRARLGQFFACKRFLDQLNMPYLVIPGNHDIPLYHLWNRLFTPFTRYQLFFGELEPVLETEHFYLIGVNSIRRRYHTKGHLSLEQIQRIDLKLQQAPASKIKIIVSHQPFYVPFQNRRGFKDIPLMAKIALESWSQHGLFAVLHGHLHHTAVYDLNHIFELGGDHPVYDVHAGTSASHRLDKNQPNSFNAIDETGKITQYCFDEQLKTFVPQPGPINK</sequence>
<evidence type="ECO:0000313" key="7">
    <source>
        <dbReference type="Proteomes" id="UP000596079"/>
    </source>
</evidence>
<dbReference type="EMBL" id="CP060811">
    <property type="protein sequence ID" value="QQN88929.1"/>
    <property type="molecule type" value="Genomic_DNA"/>
</dbReference>
<dbReference type="SUPFAM" id="SSF56300">
    <property type="entry name" value="Metallo-dependent phosphatases"/>
    <property type="match status" value="1"/>
</dbReference>
<organism evidence="6 7">
    <name type="scientific">Acinetobacter variabilis</name>
    <dbReference type="NCBI Taxonomy" id="70346"/>
    <lineage>
        <taxon>Bacteria</taxon>
        <taxon>Pseudomonadati</taxon>
        <taxon>Pseudomonadota</taxon>
        <taxon>Gammaproteobacteria</taxon>
        <taxon>Moraxellales</taxon>
        <taxon>Moraxellaceae</taxon>
        <taxon>Acinetobacter</taxon>
    </lineage>
</organism>
<protein>
    <submittedName>
        <fullName evidence="6">Metallophosphoesterase</fullName>
    </submittedName>
</protein>
<reference evidence="6 7" key="1">
    <citation type="submission" date="2020-08" db="EMBL/GenBank/DDBJ databases">
        <title>Emergence of ISAba1-mediated novel tet(X) in Acinetobacter variabilis from a chicken farm.</title>
        <authorList>
            <person name="Peng K."/>
            <person name="Li R."/>
        </authorList>
    </citation>
    <scope>NUCLEOTIDE SEQUENCE [LARGE SCALE GENOMIC DNA]</scope>
    <source>
        <strain evidence="6 7">XM9F202-2</strain>
    </source>
</reference>
<comment type="similarity">
    <text evidence="4">Belongs to the cyclic nucleotide phosphodiesterase class-III family.</text>
</comment>
<dbReference type="GO" id="GO:0046872">
    <property type="term" value="F:metal ion binding"/>
    <property type="evidence" value="ECO:0007669"/>
    <property type="project" value="UniProtKB-KW"/>
</dbReference>
<evidence type="ECO:0000313" key="6">
    <source>
        <dbReference type="EMBL" id="QQN88929.1"/>
    </source>
</evidence>
<dbReference type="PANTHER" id="PTHR42988:SF2">
    <property type="entry name" value="CYCLIC NUCLEOTIDE PHOSPHODIESTERASE CBUA0032-RELATED"/>
    <property type="match status" value="1"/>
</dbReference>
<dbReference type="CDD" id="cd07400">
    <property type="entry name" value="MPP_1"/>
    <property type="match status" value="1"/>
</dbReference>
<feature type="domain" description="Calcineurin-like phosphoesterase" evidence="5">
    <location>
        <begin position="2"/>
        <end position="189"/>
    </location>
</feature>
<dbReference type="InterPro" id="IPR050884">
    <property type="entry name" value="CNP_phosphodiesterase-III"/>
</dbReference>
<keyword evidence="3" id="KW-0408">Iron</keyword>
<dbReference type="PANTHER" id="PTHR42988">
    <property type="entry name" value="PHOSPHOHYDROLASE"/>
    <property type="match status" value="1"/>
</dbReference>
<keyword evidence="2" id="KW-0378">Hydrolase</keyword>
<evidence type="ECO:0000256" key="2">
    <source>
        <dbReference type="ARBA" id="ARBA00022801"/>
    </source>
</evidence>
<dbReference type="GO" id="GO:0016787">
    <property type="term" value="F:hydrolase activity"/>
    <property type="evidence" value="ECO:0007669"/>
    <property type="project" value="UniProtKB-KW"/>
</dbReference>
<evidence type="ECO:0000256" key="4">
    <source>
        <dbReference type="ARBA" id="ARBA00025742"/>
    </source>
</evidence>
<proteinExistence type="inferred from homology"/>
<dbReference type="Proteomes" id="UP000596079">
    <property type="component" value="Chromosome"/>
</dbReference>
<evidence type="ECO:0000256" key="1">
    <source>
        <dbReference type="ARBA" id="ARBA00022723"/>
    </source>
</evidence>
<dbReference type="Gene3D" id="3.60.21.10">
    <property type="match status" value="1"/>
</dbReference>
<accession>A0A7T8ARK8</accession>
<dbReference type="Pfam" id="PF00149">
    <property type="entry name" value="Metallophos"/>
    <property type="match status" value="1"/>
</dbReference>
<dbReference type="InterPro" id="IPR029052">
    <property type="entry name" value="Metallo-depent_PP-like"/>
</dbReference>
<evidence type="ECO:0000256" key="3">
    <source>
        <dbReference type="ARBA" id="ARBA00023004"/>
    </source>
</evidence>
<dbReference type="AlphaFoldDB" id="A0A7T8ARK8"/>
<dbReference type="RefSeq" id="WP_200230100.1">
    <property type="nucleotide sequence ID" value="NZ_CP060811.1"/>
</dbReference>
<gene>
    <name evidence="6" type="ORF">IAQ69_04430</name>
</gene>
<name>A0A7T8ARK8_9GAMM</name>
<dbReference type="InterPro" id="IPR004843">
    <property type="entry name" value="Calcineurin-like_PHP"/>
</dbReference>
<evidence type="ECO:0000259" key="5">
    <source>
        <dbReference type="Pfam" id="PF00149"/>
    </source>
</evidence>